<proteinExistence type="predicted"/>
<dbReference type="EMBL" id="VWRR01000018">
    <property type="protein sequence ID" value="KAF6000724.1"/>
    <property type="molecule type" value="Genomic_DNA"/>
</dbReference>
<evidence type="ECO:0000313" key="3">
    <source>
        <dbReference type="Proteomes" id="UP000530660"/>
    </source>
</evidence>
<feature type="region of interest" description="Disordered" evidence="1">
    <location>
        <begin position="66"/>
        <end position="87"/>
    </location>
</feature>
<dbReference type="Proteomes" id="UP000530660">
    <property type="component" value="Unassembled WGS sequence"/>
</dbReference>
<evidence type="ECO:0000256" key="1">
    <source>
        <dbReference type="SAM" id="MobiDB-lite"/>
    </source>
</evidence>
<dbReference type="AlphaFoldDB" id="A0A7J7IDF4"/>
<comment type="caution">
    <text evidence="2">The sequence shown here is derived from an EMBL/GenBank/DDBJ whole genome shotgun (WGS) entry which is preliminary data.</text>
</comment>
<organism evidence="2 3">
    <name type="scientific">Cyanidiococcus yangmingshanensis</name>
    <dbReference type="NCBI Taxonomy" id="2690220"/>
    <lineage>
        <taxon>Eukaryota</taxon>
        <taxon>Rhodophyta</taxon>
        <taxon>Bangiophyceae</taxon>
        <taxon>Cyanidiales</taxon>
        <taxon>Cyanidiaceae</taxon>
        <taxon>Cyanidiococcus</taxon>
    </lineage>
</organism>
<protein>
    <submittedName>
        <fullName evidence="2">Uncharacterized protein</fullName>
    </submittedName>
</protein>
<accession>A0A7J7IDF4</accession>
<reference evidence="2 3" key="1">
    <citation type="journal article" date="2020" name="J. Phycol.">
        <title>Comparative genome analysis reveals Cyanidiococcus gen. nov., a new extremophilic red algal genus sister to Cyanidioschyzon (Cyanidioschyzonaceae, Rhodophyta).</title>
        <authorList>
            <person name="Liu S.-L."/>
            <person name="Chiang Y.-R."/>
            <person name="Yoon H.S."/>
            <person name="Fu H.-Y."/>
        </authorList>
    </citation>
    <scope>NUCLEOTIDE SEQUENCE [LARGE SCALE GENOMIC DNA]</scope>
    <source>
        <strain evidence="2 3">THAL066</strain>
    </source>
</reference>
<gene>
    <name evidence="2" type="ORF">F1559_002220</name>
</gene>
<name>A0A7J7IDF4_9RHOD</name>
<evidence type="ECO:0000313" key="2">
    <source>
        <dbReference type="EMBL" id="KAF6000724.1"/>
    </source>
</evidence>
<keyword evidence="3" id="KW-1185">Reference proteome</keyword>
<sequence>MLRPRPSSRQVIDQTLSPVDTLERSLSAGESIQGTLEQVPTSAWVRAPTPRTTSVPNAVSLTIAESTLSSSVPSEEDETSHTPDLDADVRLMCDRHLLS</sequence>